<gene>
    <name evidence="7" type="ORF">EAV92_04480</name>
</gene>
<keyword evidence="8" id="KW-1185">Reference proteome</keyword>
<feature type="domain" description="TNase-like" evidence="6">
    <location>
        <begin position="52"/>
        <end position="179"/>
    </location>
</feature>
<dbReference type="InterPro" id="IPR016071">
    <property type="entry name" value="Staphylococal_nuclease_OB-fold"/>
</dbReference>
<evidence type="ECO:0000256" key="1">
    <source>
        <dbReference type="ARBA" id="ARBA00022722"/>
    </source>
</evidence>
<evidence type="ECO:0000259" key="6">
    <source>
        <dbReference type="PROSITE" id="PS50830"/>
    </source>
</evidence>
<dbReference type="PROSITE" id="PS51257">
    <property type="entry name" value="PROKAR_LIPOPROTEIN"/>
    <property type="match status" value="1"/>
</dbReference>
<name>A0A3G3K4Q7_9BACL</name>
<keyword evidence="3" id="KW-0378">Hydrolase</keyword>
<evidence type="ECO:0000256" key="5">
    <source>
        <dbReference type="SAM" id="SignalP"/>
    </source>
</evidence>
<dbReference type="PROSITE" id="PS50830">
    <property type="entry name" value="TNASE_3"/>
    <property type="match status" value="1"/>
</dbReference>
<dbReference type="Gene3D" id="2.40.50.90">
    <property type="match status" value="1"/>
</dbReference>
<sequence>MGRTKRTVVAACLWLTAVVCALAGCGAKTAPADAGTDIGKIISRYPELQADRAEQGTVKRVVDGDTFELESGDKVRLIGVNTPEIHGKVERYGQEAADFSGNALTGRRVILFPDVSNTDKYGRLLRYVFVAGDDEMFNEKLMREGYAQVMTVPPNVGFADSFVSLQREARAKGAGLWGGAAGNAGKETTAPESSADSAPPACPNPIKGNINAKGEKIYHVPGGSSYRATKPEKWFCTEQEALDAGFRKAAR</sequence>
<dbReference type="EMBL" id="CP033433">
    <property type="protein sequence ID" value="AYQ75494.1"/>
    <property type="molecule type" value="Genomic_DNA"/>
</dbReference>
<protein>
    <submittedName>
        <fullName evidence="7">Nuclease</fullName>
    </submittedName>
</protein>
<accession>A0A3G3K4Q7</accession>
<dbReference type="AlphaFoldDB" id="A0A3G3K4Q7"/>
<feature type="signal peptide" evidence="5">
    <location>
        <begin position="1"/>
        <end position="23"/>
    </location>
</feature>
<reference evidence="7 8" key="1">
    <citation type="submission" date="2018-10" db="EMBL/GenBank/DDBJ databases">
        <title>Genome Sequence of Cohnella sp.</title>
        <authorList>
            <person name="Srinivasan S."/>
            <person name="Kim M.K."/>
        </authorList>
    </citation>
    <scope>NUCLEOTIDE SEQUENCE [LARGE SCALE GENOMIC DNA]</scope>
    <source>
        <strain evidence="7 8">18JY8-7</strain>
    </source>
</reference>
<feature type="region of interest" description="Disordered" evidence="4">
    <location>
        <begin position="178"/>
        <end position="206"/>
    </location>
</feature>
<evidence type="ECO:0000256" key="3">
    <source>
        <dbReference type="ARBA" id="ARBA00022801"/>
    </source>
</evidence>
<evidence type="ECO:0000256" key="2">
    <source>
        <dbReference type="ARBA" id="ARBA00022759"/>
    </source>
</evidence>
<feature type="chain" id="PRO_5039716711" evidence="5">
    <location>
        <begin position="24"/>
        <end position="251"/>
    </location>
</feature>
<keyword evidence="1" id="KW-0540">Nuclease</keyword>
<dbReference type="SUPFAM" id="SSF50199">
    <property type="entry name" value="Staphylococcal nuclease"/>
    <property type="match status" value="1"/>
</dbReference>
<dbReference type="GO" id="GO:0004519">
    <property type="term" value="F:endonuclease activity"/>
    <property type="evidence" value="ECO:0007669"/>
    <property type="project" value="UniProtKB-KW"/>
</dbReference>
<dbReference type="Proteomes" id="UP000269097">
    <property type="component" value="Chromosome"/>
</dbReference>
<evidence type="ECO:0000313" key="8">
    <source>
        <dbReference type="Proteomes" id="UP000269097"/>
    </source>
</evidence>
<dbReference type="InterPro" id="IPR035437">
    <property type="entry name" value="SNase_OB-fold_sf"/>
</dbReference>
<organism evidence="7 8">
    <name type="scientific">Cohnella candidum</name>
    <dbReference type="NCBI Taxonomy" id="2674991"/>
    <lineage>
        <taxon>Bacteria</taxon>
        <taxon>Bacillati</taxon>
        <taxon>Bacillota</taxon>
        <taxon>Bacilli</taxon>
        <taxon>Bacillales</taxon>
        <taxon>Paenibacillaceae</taxon>
        <taxon>Cohnella</taxon>
    </lineage>
</organism>
<dbReference type="SMART" id="SM00318">
    <property type="entry name" value="SNc"/>
    <property type="match status" value="1"/>
</dbReference>
<dbReference type="GO" id="GO:0016787">
    <property type="term" value="F:hydrolase activity"/>
    <property type="evidence" value="ECO:0007669"/>
    <property type="project" value="UniProtKB-KW"/>
</dbReference>
<dbReference type="Pfam" id="PF00565">
    <property type="entry name" value="SNase"/>
    <property type="match status" value="1"/>
</dbReference>
<dbReference type="KEGG" id="coh:EAV92_04480"/>
<evidence type="ECO:0000256" key="4">
    <source>
        <dbReference type="SAM" id="MobiDB-lite"/>
    </source>
</evidence>
<keyword evidence="2" id="KW-0255">Endonuclease</keyword>
<feature type="compositionally biased region" description="Low complexity" evidence="4">
    <location>
        <begin position="190"/>
        <end position="199"/>
    </location>
</feature>
<proteinExistence type="predicted"/>
<keyword evidence="5" id="KW-0732">Signal</keyword>
<evidence type="ECO:0000313" key="7">
    <source>
        <dbReference type="EMBL" id="AYQ75494.1"/>
    </source>
</evidence>
<dbReference type="PANTHER" id="PTHR12302">
    <property type="entry name" value="EBNA2 BINDING PROTEIN P100"/>
    <property type="match status" value="1"/>
</dbReference>
<dbReference type="PANTHER" id="PTHR12302:SF3">
    <property type="entry name" value="SERINE_THREONINE-PROTEIN KINASE 31"/>
    <property type="match status" value="1"/>
</dbReference>
<dbReference type="RefSeq" id="WP_123043575.1">
    <property type="nucleotide sequence ID" value="NZ_CP033433.1"/>
</dbReference>